<accession>A0A401SRD5</accession>
<feature type="domain" description="Tudor" evidence="19">
    <location>
        <begin position="297"/>
        <end position="356"/>
    </location>
</feature>
<feature type="compositionally biased region" description="Low complexity" evidence="18">
    <location>
        <begin position="410"/>
        <end position="424"/>
    </location>
</feature>
<dbReference type="FunFam" id="3.90.70.80:FF:000013">
    <property type="entry name" value="OTU domain-containing protein 4"/>
    <property type="match status" value="1"/>
</dbReference>
<keyword evidence="14" id="KW-0539">Nucleus</keyword>
<feature type="domain" description="OTU" evidence="20">
    <location>
        <begin position="39"/>
        <end position="160"/>
    </location>
</feature>
<dbReference type="InterPro" id="IPR038765">
    <property type="entry name" value="Papain-like_cys_pep_sf"/>
</dbReference>
<evidence type="ECO:0000259" key="20">
    <source>
        <dbReference type="PROSITE" id="PS50802"/>
    </source>
</evidence>
<dbReference type="GO" id="GO:0005737">
    <property type="term" value="C:cytoplasm"/>
    <property type="evidence" value="ECO:0007669"/>
    <property type="project" value="UniProtKB-SubCell"/>
</dbReference>
<dbReference type="GO" id="GO:2000660">
    <property type="term" value="P:negative regulation of interleukin-1-mediated signaling pathway"/>
    <property type="evidence" value="ECO:0007669"/>
    <property type="project" value="TreeGrafter"/>
</dbReference>
<evidence type="ECO:0000256" key="3">
    <source>
        <dbReference type="ARBA" id="ARBA00004496"/>
    </source>
</evidence>
<feature type="compositionally biased region" description="Low complexity" evidence="18">
    <location>
        <begin position="513"/>
        <end position="529"/>
    </location>
</feature>
<dbReference type="InterPro" id="IPR003323">
    <property type="entry name" value="OTU_dom"/>
</dbReference>
<gene>
    <name evidence="21" type="ORF">chiPu_0011400</name>
</gene>
<evidence type="ECO:0000256" key="13">
    <source>
        <dbReference type="ARBA" id="ARBA00022990"/>
    </source>
</evidence>
<evidence type="ECO:0000256" key="9">
    <source>
        <dbReference type="ARBA" id="ARBA00022786"/>
    </source>
</evidence>
<comment type="subcellular location">
    <subcellularLocation>
        <location evidence="3">Cytoplasm</location>
    </subcellularLocation>
    <subcellularLocation>
        <location evidence="2">Nucleus</location>
    </subcellularLocation>
</comment>
<dbReference type="GO" id="GO:0005634">
    <property type="term" value="C:nucleus"/>
    <property type="evidence" value="ECO:0007669"/>
    <property type="project" value="UniProtKB-SubCell"/>
</dbReference>
<comment type="caution">
    <text evidence="21">The sequence shown here is derived from an EMBL/GenBank/DDBJ whole genome shotgun (WGS) entry which is preliminary data.</text>
</comment>
<reference evidence="21 22" key="1">
    <citation type="journal article" date="2018" name="Nat. Ecol. Evol.">
        <title>Shark genomes provide insights into elasmobranch evolution and the origin of vertebrates.</title>
        <authorList>
            <person name="Hara Y"/>
            <person name="Yamaguchi K"/>
            <person name="Onimaru K"/>
            <person name="Kadota M"/>
            <person name="Koyanagi M"/>
            <person name="Keeley SD"/>
            <person name="Tatsumi K"/>
            <person name="Tanaka K"/>
            <person name="Motone F"/>
            <person name="Kageyama Y"/>
            <person name="Nozu R"/>
            <person name="Adachi N"/>
            <person name="Nishimura O"/>
            <person name="Nakagawa R"/>
            <person name="Tanegashima C"/>
            <person name="Kiyatake I"/>
            <person name="Matsumoto R"/>
            <person name="Murakumo K"/>
            <person name="Nishida K"/>
            <person name="Terakita A"/>
            <person name="Kuratani S"/>
            <person name="Sato K"/>
            <person name="Hyodo S Kuraku.S."/>
        </authorList>
    </citation>
    <scope>NUCLEOTIDE SEQUENCE [LARGE SCALE GENOMIC DNA]</scope>
</reference>
<dbReference type="PANTHER" id="PTHR12419:SF9">
    <property type="entry name" value="OTU DOMAIN-CONTAINING PROTEIN 4"/>
    <property type="match status" value="1"/>
</dbReference>
<comment type="function">
    <text evidence="15">Deubiquitinase which hydrolyzes the isopeptide bond between the ubiquitin C-terminus and the lysine epsilon-amino group of the target protein. May negatively regulate inflammatory and pathogen recognition signaling in innate immune response. Upon phosphorylation at Ser-202 and Ser-204 residues, via IL-1 receptor and Toll-like receptor signaling pathway, specifically deubiquitinates 'Lys-63'-polyubiquitinated MYD88 adapter protein triggering down-regulation of NF-kappa-B-dependent transcription of inflammatory mediators. Independently of the catalytic activity, acts as a scaffold for alternative deubiquitinases to assemble specific deubiquitinase-substrate complexes. Associates with USP7 and USP9X deubiquitinases to stabilize alkylation repair enzyme ALKBH3, thereby promoting the repair of alkylated DNA lesions.</text>
</comment>
<dbReference type="SUPFAM" id="SSF63748">
    <property type="entry name" value="Tudor/PWWP/MBT"/>
    <property type="match status" value="1"/>
</dbReference>
<feature type="region of interest" description="Disordered" evidence="18">
    <location>
        <begin position="375"/>
        <end position="529"/>
    </location>
</feature>
<evidence type="ECO:0000256" key="14">
    <source>
        <dbReference type="ARBA" id="ARBA00023242"/>
    </source>
</evidence>
<feature type="compositionally biased region" description="Basic and acidic residues" evidence="18">
    <location>
        <begin position="1050"/>
        <end position="1065"/>
    </location>
</feature>
<proteinExistence type="predicted"/>
<feature type="compositionally biased region" description="Polar residues" evidence="18">
    <location>
        <begin position="382"/>
        <end position="408"/>
    </location>
</feature>
<dbReference type="PROSITE" id="PS50304">
    <property type="entry name" value="TUDOR"/>
    <property type="match status" value="1"/>
</dbReference>
<sequence>MERGGAAGNGKSHQAVERCNSSAHPNELLLDEYLRSQGLCRKRIAKDGSCLFRAVSEQVFHTQSKHLEVRRACVSYLRRNRDKFEAFIEGSFDEYLKHLEKPQEWVGQVEISALSLLYKRDFIIYQEPNRPPARVTENGFPDTILLCFSNGNHYDSVYPKTFVDAAAICQSILYEMLYQNVFKVDIRAIMPSVLDANSEINEEHFNDSENSDSDVEVEMIGGKTANERDVTGFKSQSCNKVLKKQQMKSESSTHVTLPRKVLQAFNPNIYRNIEYEVWQKMEQAQQKKDYSIAAGMQYAVGDKCKVFLDDGRYYNAHIQAVDPDDGPVVVYVEELGEKYNASLQNLRPLTQVSRGSSWNRVQGKRAKKPMNINSEADFKGVKNSSSFVNKPNRLQSSLPPRLQQTMGARQQCSTQQSPGQQPKKSSAEYVGRDEDFPKLSKKHDRDLESNYTNSECQHLAPSVKVEPEANEAQAPDKMHQRAEQPFPALNNPLEIPPCPTTQRMDPVLQSDMSSSHLPSSTPSLTSPVLSVHPSESVTCQSAVMSSPTVSQPQVTSAFITPLCAPMRGANLPPMPATHITSSYDDLLYPGFAVNEKGEYLTSAPVFSYNKNGADLPNDKSILRFFYNLGVKAYSLPLWPPYSYLYPLNQAYLKSCGIYPRSPAPIFHPNPWFHATAGVMQNENVMSPPHLSSPAETNAPDHSVQRDISDIHSHSPLPQAATLLLPHKSKPVLDTPIPEQSPQNLNPSFPRYFPNLIADGTQHSGWRPPVPQALFSQQAQMHAFSFHPMYMALPSHVFPLQVNNDQKVGAPDLGEPVSDNTQRREMEEMGRQPKLLTSAEDDRLTRSQPVIFEGSRLLVKAGGGIGDAYPLVEEQSVSSPGEGRAKQHSALKRDKESVLIEKLNPAPDSGFSGVDTQSFEAHKVAGADANELEVASQHPEAKSRSDLTLQCISESNVDPVAHDAEVTLLDHTSENNYKMPAMLNNNKPVQFYSQTLGKERHYVKEDSSSERTVYRRSPYVRKKGEKEMSRKKWQGKSWASKTTCCLPDSHVNNRDAADSIKNESKSPTKAGSVQGVNSVAQNSEIHIDLGTDRHESKNENKQEKVKNQKFSMRQNRLDEETGLGIRRNHDVKEFQNRMDVENVSGMSFEGKHSSFKKQRYRAGGKPNPAVRKY</sequence>
<dbReference type="EMBL" id="BEZZ01000473">
    <property type="protein sequence ID" value="GCC32936.1"/>
    <property type="molecule type" value="Genomic_DNA"/>
</dbReference>
<evidence type="ECO:0000256" key="10">
    <source>
        <dbReference type="ARBA" id="ARBA00022801"/>
    </source>
</evidence>
<dbReference type="PROSITE" id="PS50802">
    <property type="entry name" value="OTU"/>
    <property type="match status" value="1"/>
</dbReference>
<evidence type="ECO:0000256" key="2">
    <source>
        <dbReference type="ARBA" id="ARBA00004123"/>
    </source>
</evidence>
<keyword evidence="22" id="KW-1185">Reference proteome</keyword>
<keyword evidence="12" id="KW-0391">Immunity</keyword>
<feature type="compositionally biased region" description="Basic and acidic residues" evidence="18">
    <location>
        <begin position="430"/>
        <end position="448"/>
    </location>
</feature>
<dbReference type="CDD" id="cd22794">
    <property type="entry name" value="OTU_OTUD4"/>
    <property type="match status" value="1"/>
</dbReference>
<dbReference type="Gene3D" id="3.90.70.80">
    <property type="match status" value="1"/>
</dbReference>
<comment type="catalytic activity">
    <reaction evidence="1">
        <text>Thiol-dependent hydrolysis of ester, thioester, amide, peptide and isopeptide bonds formed by the C-terminal Gly of ubiquitin (a 76-residue protein attached to proteins as an intracellular targeting signal).</text>
        <dbReference type="EC" id="3.4.19.12"/>
    </reaction>
</comment>
<evidence type="ECO:0000256" key="18">
    <source>
        <dbReference type="SAM" id="MobiDB-lite"/>
    </source>
</evidence>
<evidence type="ECO:0000259" key="19">
    <source>
        <dbReference type="PROSITE" id="PS50304"/>
    </source>
</evidence>
<comment type="subunit">
    <text evidence="16">Interacts with MYD88; the interaction is direct. Interacts with ALKBH3; the interaction is direct. Interacts with USP7; the interaction is direct. Interacts with USP9X; the interaction is direct.</text>
</comment>
<dbReference type="PANTHER" id="PTHR12419">
    <property type="entry name" value="OTU DOMAIN CONTAINING PROTEIN"/>
    <property type="match status" value="1"/>
</dbReference>
<dbReference type="InterPro" id="IPR002999">
    <property type="entry name" value="Tudor"/>
</dbReference>
<evidence type="ECO:0000256" key="1">
    <source>
        <dbReference type="ARBA" id="ARBA00000707"/>
    </source>
</evidence>
<evidence type="ECO:0000256" key="16">
    <source>
        <dbReference type="ARBA" id="ARBA00062839"/>
    </source>
</evidence>
<keyword evidence="10" id="KW-0378">Hydrolase</keyword>
<dbReference type="GO" id="GO:0006508">
    <property type="term" value="P:proteolysis"/>
    <property type="evidence" value="ECO:0007669"/>
    <property type="project" value="UniProtKB-KW"/>
</dbReference>
<keyword evidence="13" id="KW-0007">Acetylation</keyword>
<dbReference type="EC" id="3.4.19.12" evidence="4"/>
<feature type="compositionally biased region" description="Basic and acidic residues" evidence="18">
    <location>
        <begin position="820"/>
        <end position="830"/>
    </location>
</feature>
<feature type="compositionally biased region" description="Basic residues" evidence="18">
    <location>
        <begin position="1152"/>
        <end position="1161"/>
    </location>
</feature>
<evidence type="ECO:0000256" key="8">
    <source>
        <dbReference type="ARBA" id="ARBA00022670"/>
    </source>
</evidence>
<dbReference type="Pfam" id="PF02338">
    <property type="entry name" value="OTU"/>
    <property type="match status" value="1"/>
</dbReference>
<evidence type="ECO:0000256" key="6">
    <source>
        <dbReference type="ARBA" id="ARBA00022553"/>
    </source>
</evidence>
<dbReference type="GO" id="GO:0004843">
    <property type="term" value="F:cysteine-type deubiquitinase activity"/>
    <property type="evidence" value="ECO:0007669"/>
    <property type="project" value="UniProtKB-EC"/>
</dbReference>
<name>A0A401SRD5_CHIPU</name>
<evidence type="ECO:0000256" key="11">
    <source>
        <dbReference type="ARBA" id="ARBA00022807"/>
    </source>
</evidence>
<protein>
    <recommendedName>
        <fullName evidence="17">OTU domain-containing protein 4</fullName>
        <ecNumber evidence="4">3.4.19.12</ecNumber>
    </recommendedName>
</protein>
<feature type="region of interest" description="Disordered" evidence="18">
    <location>
        <begin position="1144"/>
        <end position="1172"/>
    </location>
</feature>
<dbReference type="InterPro" id="IPR050704">
    <property type="entry name" value="Peptidase_C85-like"/>
</dbReference>
<feature type="region of interest" description="Disordered" evidence="18">
    <location>
        <begin position="1048"/>
        <end position="1123"/>
    </location>
</feature>
<organism evidence="21 22">
    <name type="scientific">Chiloscyllium punctatum</name>
    <name type="common">Brownbanded bambooshark</name>
    <name type="synonym">Hemiscyllium punctatum</name>
    <dbReference type="NCBI Taxonomy" id="137246"/>
    <lineage>
        <taxon>Eukaryota</taxon>
        <taxon>Metazoa</taxon>
        <taxon>Chordata</taxon>
        <taxon>Craniata</taxon>
        <taxon>Vertebrata</taxon>
        <taxon>Chondrichthyes</taxon>
        <taxon>Elasmobranchii</taxon>
        <taxon>Galeomorphii</taxon>
        <taxon>Galeoidea</taxon>
        <taxon>Orectolobiformes</taxon>
        <taxon>Hemiscylliidae</taxon>
        <taxon>Chiloscyllium</taxon>
    </lineage>
</organism>
<dbReference type="GO" id="GO:0070536">
    <property type="term" value="P:protein K63-linked deubiquitination"/>
    <property type="evidence" value="ECO:0007669"/>
    <property type="project" value="UniProtKB-ARBA"/>
</dbReference>
<dbReference type="GO" id="GO:0061578">
    <property type="term" value="F:K63-linked deubiquitinase activity"/>
    <property type="evidence" value="ECO:0007669"/>
    <property type="project" value="UniProtKB-ARBA"/>
</dbReference>
<dbReference type="AlphaFoldDB" id="A0A401SRD5"/>
<evidence type="ECO:0000256" key="5">
    <source>
        <dbReference type="ARBA" id="ARBA00022490"/>
    </source>
</evidence>
<keyword evidence="7" id="KW-0399">Innate immunity</keyword>
<feature type="compositionally biased region" description="Basic and acidic residues" evidence="18">
    <location>
        <begin position="1084"/>
        <end position="1105"/>
    </location>
</feature>
<keyword evidence="9" id="KW-0833">Ubl conjugation pathway</keyword>
<dbReference type="OMA" id="WNRVQGK"/>
<evidence type="ECO:0000313" key="21">
    <source>
        <dbReference type="EMBL" id="GCC32936.1"/>
    </source>
</evidence>
<evidence type="ECO:0000256" key="15">
    <source>
        <dbReference type="ARBA" id="ARBA00058854"/>
    </source>
</evidence>
<dbReference type="GO" id="GO:1903093">
    <property type="term" value="P:regulation of protein K48-linked deubiquitination"/>
    <property type="evidence" value="ECO:0007669"/>
    <property type="project" value="TreeGrafter"/>
</dbReference>
<evidence type="ECO:0000256" key="7">
    <source>
        <dbReference type="ARBA" id="ARBA00022588"/>
    </source>
</evidence>
<feature type="region of interest" description="Disordered" evidence="18">
    <location>
        <begin position="807"/>
        <end position="830"/>
    </location>
</feature>
<keyword evidence="8" id="KW-0645">Protease</keyword>
<dbReference type="STRING" id="137246.A0A401SRD5"/>
<feature type="region of interest" description="Disordered" evidence="18">
    <location>
        <begin position="684"/>
        <end position="703"/>
    </location>
</feature>
<keyword evidence="11" id="KW-0788">Thiol protease</keyword>
<evidence type="ECO:0000256" key="17">
    <source>
        <dbReference type="ARBA" id="ARBA00074854"/>
    </source>
</evidence>
<feature type="compositionally biased region" description="Polar residues" evidence="18">
    <location>
        <begin position="1066"/>
        <end position="1083"/>
    </location>
</feature>
<dbReference type="GO" id="GO:0034122">
    <property type="term" value="P:negative regulation of toll-like receptor signaling pathway"/>
    <property type="evidence" value="ECO:0007669"/>
    <property type="project" value="UniProtKB-ARBA"/>
</dbReference>
<keyword evidence="6" id="KW-0597">Phosphoprotein</keyword>
<evidence type="ECO:0000256" key="4">
    <source>
        <dbReference type="ARBA" id="ARBA00012759"/>
    </source>
</evidence>
<evidence type="ECO:0000256" key="12">
    <source>
        <dbReference type="ARBA" id="ARBA00022859"/>
    </source>
</evidence>
<keyword evidence="5" id="KW-0963">Cytoplasm</keyword>
<feature type="region of interest" description="Disordered" evidence="18">
    <location>
        <begin position="874"/>
        <end position="897"/>
    </location>
</feature>
<dbReference type="OrthoDB" id="20273at2759"/>
<dbReference type="SUPFAM" id="SSF54001">
    <property type="entry name" value="Cysteine proteinases"/>
    <property type="match status" value="1"/>
</dbReference>
<evidence type="ECO:0000313" key="22">
    <source>
        <dbReference type="Proteomes" id="UP000287033"/>
    </source>
</evidence>
<dbReference type="Proteomes" id="UP000287033">
    <property type="component" value="Unassembled WGS sequence"/>
</dbReference>
<dbReference type="GO" id="GO:0045087">
    <property type="term" value="P:innate immune response"/>
    <property type="evidence" value="ECO:0007669"/>
    <property type="project" value="UniProtKB-KW"/>
</dbReference>